<dbReference type="InterPro" id="IPR023582">
    <property type="entry name" value="Impact"/>
</dbReference>
<accession>I4A3G5</accession>
<dbReference type="GO" id="GO:0006446">
    <property type="term" value="P:regulation of translational initiation"/>
    <property type="evidence" value="ECO:0007669"/>
    <property type="project" value="TreeGrafter"/>
</dbReference>
<dbReference type="KEGG" id="orh:Ornrh_2371"/>
<dbReference type="GeneID" id="71570431"/>
<evidence type="ECO:0000259" key="2">
    <source>
        <dbReference type="Pfam" id="PF01205"/>
    </source>
</evidence>
<keyword evidence="4" id="KW-1185">Reference proteome</keyword>
<evidence type="ECO:0000313" key="4">
    <source>
        <dbReference type="Proteomes" id="UP000006051"/>
    </source>
</evidence>
<dbReference type="SUPFAM" id="SSF54980">
    <property type="entry name" value="EF-G C-terminal domain-like"/>
    <property type="match status" value="1"/>
</dbReference>
<comment type="similarity">
    <text evidence="1">Belongs to the IMPACT family.</text>
</comment>
<dbReference type="Pfam" id="PF01205">
    <property type="entry name" value="Impact_N"/>
    <property type="match status" value="1"/>
</dbReference>
<proteinExistence type="inferred from homology"/>
<dbReference type="InterPro" id="IPR036956">
    <property type="entry name" value="Impact_N_sf"/>
</dbReference>
<name>I4A3G5_ORNRL</name>
<dbReference type="InterPro" id="IPR020568">
    <property type="entry name" value="Ribosomal_Su5_D2-typ_SF"/>
</dbReference>
<dbReference type="AlphaFoldDB" id="I4A3G5"/>
<organism evidence="3 4">
    <name type="scientific">Ornithobacterium rhinotracheale (strain ATCC 51463 / DSM 15997 / CCUG 23171 / CIP 104009 / LMG 9086)</name>
    <dbReference type="NCBI Taxonomy" id="867902"/>
    <lineage>
        <taxon>Bacteria</taxon>
        <taxon>Pseudomonadati</taxon>
        <taxon>Bacteroidota</taxon>
        <taxon>Flavobacteriia</taxon>
        <taxon>Flavobacteriales</taxon>
        <taxon>Weeksellaceae</taxon>
        <taxon>Ornithobacterium</taxon>
    </lineage>
</organism>
<dbReference type="PANTHER" id="PTHR16301">
    <property type="entry name" value="IMPACT-RELATED"/>
    <property type="match status" value="1"/>
</dbReference>
<feature type="domain" description="Impact N-terminal" evidence="2">
    <location>
        <begin position="20"/>
        <end position="123"/>
    </location>
</feature>
<dbReference type="GO" id="GO:0005737">
    <property type="term" value="C:cytoplasm"/>
    <property type="evidence" value="ECO:0007669"/>
    <property type="project" value="TreeGrafter"/>
</dbReference>
<dbReference type="Proteomes" id="UP000006051">
    <property type="component" value="Chromosome"/>
</dbReference>
<dbReference type="STRING" id="867902.Ornrh_2371"/>
<evidence type="ECO:0000313" key="3">
    <source>
        <dbReference type="EMBL" id="AFL98499.1"/>
    </source>
</evidence>
<dbReference type="GeneID" id="97258936"/>
<gene>
    <name evidence="3" type="ordered locus">Ornrh_2371</name>
</gene>
<dbReference type="eggNOG" id="COG1739">
    <property type="taxonomic scope" value="Bacteria"/>
</dbReference>
<evidence type="ECO:0000256" key="1">
    <source>
        <dbReference type="ARBA" id="ARBA00007665"/>
    </source>
</evidence>
<dbReference type="Gene3D" id="3.30.230.30">
    <property type="entry name" value="Impact, N-terminal domain"/>
    <property type="match status" value="1"/>
</dbReference>
<dbReference type="HOGENOM" id="CLU_083552_1_0_10"/>
<dbReference type="SUPFAM" id="SSF54211">
    <property type="entry name" value="Ribosomal protein S5 domain 2-like"/>
    <property type="match status" value="1"/>
</dbReference>
<dbReference type="InterPro" id="IPR035647">
    <property type="entry name" value="EFG_III/V"/>
</dbReference>
<dbReference type="PANTHER" id="PTHR16301:SF20">
    <property type="entry name" value="IMPACT FAMILY MEMBER YIGZ"/>
    <property type="match status" value="1"/>
</dbReference>
<dbReference type="PATRIC" id="fig|867902.3.peg.2323"/>
<protein>
    <recommendedName>
        <fullName evidence="2">Impact N-terminal domain-containing protein</fullName>
    </recommendedName>
</protein>
<dbReference type="RefSeq" id="WP_014792000.1">
    <property type="nucleotide sequence ID" value="NC_018016.1"/>
</dbReference>
<sequence length="202" mass="23161">MIFECKSIKNPIENIITKEKGSKFLGYAYPVQDEEEVKQILDELRQKYPDATHHCYAYRLGFEGENYRANDDGEPNGTAGLPIYNQLLSRELTYCLVVSVRYFGGIKLGVSGLIKAYKESAELTLDEAEIKIIEKTKNLSINFPYTSQNIVMRNIEKFNAQILNQEYLADCTLELQLSLKNYESFVNSFEPFNEILITEKGV</sequence>
<reference evidence="3 4" key="1">
    <citation type="submission" date="2012-06" db="EMBL/GenBank/DDBJ databases">
        <title>The complete genome of Ornithobacterium rhinotracheale DSM 15997.</title>
        <authorList>
            <consortium name="US DOE Joint Genome Institute (JGI-PGF)"/>
            <person name="Lucas S."/>
            <person name="Copeland A."/>
            <person name="Lapidus A."/>
            <person name="Goodwin L."/>
            <person name="Pitluck S."/>
            <person name="Peters L."/>
            <person name="Mikhailova N."/>
            <person name="Teshima H."/>
            <person name="Kyrpides N."/>
            <person name="Mavromatis K."/>
            <person name="Pagani I."/>
            <person name="Ivanova N."/>
            <person name="Ovchinnikova G."/>
            <person name="Zeytun A."/>
            <person name="Detter J.C."/>
            <person name="Han C."/>
            <person name="Land M."/>
            <person name="Hauser L."/>
            <person name="Markowitz V."/>
            <person name="Cheng J.-F."/>
            <person name="Hugenholtz P."/>
            <person name="Woyke T."/>
            <person name="Wu D."/>
            <person name="Lang E."/>
            <person name="Kopitz M."/>
            <person name="Brambilla E."/>
            <person name="Klenk H.-P."/>
            <person name="Eisen J.A."/>
        </authorList>
    </citation>
    <scope>NUCLEOTIDE SEQUENCE [LARGE SCALE GENOMIC DNA]</scope>
    <source>
        <strain evidence="4">ATCC 51463 / DSM 15997 / CCUG 23171 / LMG 9086</strain>
    </source>
</reference>
<dbReference type="EMBL" id="CP003283">
    <property type="protein sequence ID" value="AFL98499.1"/>
    <property type="molecule type" value="Genomic_DNA"/>
</dbReference>
<dbReference type="InterPro" id="IPR001498">
    <property type="entry name" value="Impact_N"/>
</dbReference>